<feature type="compositionally biased region" description="Basic residues" evidence="1">
    <location>
        <begin position="46"/>
        <end position="66"/>
    </location>
</feature>
<dbReference type="Proteomes" id="UP000290875">
    <property type="component" value="Unassembled WGS sequence"/>
</dbReference>
<evidence type="ECO:0000313" key="3">
    <source>
        <dbReference type="Proteomes" id="UP000290875"/>
    </source>
</evidence>
<evidence type="ECO:0000313" key="2">
    <source>
        <dbReference type="EMBL" id="RXW30705.1"/>
    </source>
</evidence>
<evidence type="ECO:0000256" key="1">
    <source>
        <dbReference type="SAM" id="MobiDB-lite"/>
    </source>
</evidence>
<gene>
    <name evidence="2" type="ORF">DM877_03650</name>
</gene>
<organism evidence="2 3">
    <name type="scientific">Enterobacter cloacae</name>
    <dbReference type="NCBI Taxonomy" id="550"/>
    <lineage>
        <taxon>Bacteria</taxon>
        <taxon>Pseudomonadati</taxon>
        <taxon>Pseudomonadota</taxon>
        <taxon>Gammaproteobacteria</taxon>
        <taxon>Enterobacterales</taxon>
        <taxon>Enterobacteriaceae</taxon>
        <taxon>Enterobacter</taxon>
        <taxon>Enterobacter cloacae complex</taxon>
    </lineage>
</organism>
<protein>
    <submittedName>
        <fullName evidence="2">Uncharacterized protein</fullName>
    </submittedName>
</protein>
<reference evidence="2 3" key="1">
    <citation type="submission" date="2018-06" db="EMBL/GenBank/DDBJ databases">
        <title>Carbapenemase-producing Enterobacteriaceae present in wastewater treatment plant effluent and nearby surface waters in the US.</title>
        <authorList>
            <person name="Mathys D.A."/>
            <person name="Mollenkopf D.F."/>
            <person name="Feicht S.M."/>
            <person name="Adams R.J."/>
            <person name="Albers A.L."/>
            <person name="Grooters S.V."/>
            <person name="Stuever D.M."/>
            <person name="Daniels J.B."/>
            <person name="Wittum T.E."/>
        </authorList>
    </citation>
    <scope>NUCLEOTIDE SEQUENCE [LARGE SCALE GENOMIC DNA]</scope>
    <source>
        <strain evidence="2 3">GEO_4_Eff_A</strain>
    </source>
</reference>
<dbReference type="AlphaFoldDB" id="A0A4Q2EG07"/>
<name>A0A4Q2EG07_ENTCL</name>
<feature type="region of interest" description="Disordered" evidence="1">
    <location>
        <begin position="43"/>
        <end position="74"/>
    </location>
</feature>
<accession>A0A4Q2EG07</accession>
<sequence length="74" mass="8652">MKRDAYELHKVACRFARRLPEGHCRVAATPYPAYKTVNLPATRTVGPRKRSAAGHSLHRRNSLRRPFHFEQHFQ</sequence>
<proteinExistence type="predicted"/>
<comment type="caution">
    <text evidence="2">The sequence shown here is derived from an EMBL/GenBank/DDBJ whole genome shotgun (WGS) entry which is preliminary data.</text>
</comment>
<dbReference type="EMBL" id="QJSL01000002">
    <property type="protein sequence ID" value="RXW30705.1"/>
    <property type="molecule type" value="Genomic_DNA"/>
</dbReference>